<reference evidence="2" key="1">
    <citation type="submission" date="2015-09" db="EMBL/GenBank/DDBJ databases">
        <authorList>
            <consortium name="Pathogen Informatics"/>
        </authorList>
    </citation>
    <scope>NUCLEOTIDE SEQUENCE [LARGE SCALE GENOMIC DNA]</scope>
    <source>
        <strain evidence="2">Lake Konstanz</strain>
    </source>
</reference>
<name>A0A0S4JEV0_BODSA</name>
<dbReference type="AlphaFoldDB" id="A0A0S4JEV0"/>
<accession>A0A0S4JEV0</accession>
<gene>
    <name evidence="1" type="ORF">BSAL_24985</name>
</gene>
<dbReference type="EMBL" id="CYKH01001792">
    <property type="protein sequence ID" value="CUG90097.1"/>
    <property type="molecule type" value="Genomic_DNA"/>
</dbReference>
<dbReference type="VEuPathDB" id="TriTrypDB:BSAL_24985"/>
<sequence>MLTVDDVVNSVAAMVKAGVFLSASALCGFGYLAGADTTVVAPSPSRSNVTLHCNVWSPLPLSTLVLVSSQRLPINAVTTVAAGGSIRSGKLDDWDSSCPFPHANISHTMTVSATNEVIVPSLLHHPLFGQPRRLSSALQSALDRWLEWAAMRVQSTASRLRCSSFVYRRYAPTQTTTRMEVPAAVAAALP</sequence>
<protein>
    <submittedName>
        <fullName evidence="1">Uncharacterized protein</fullName>
    </submittedName>
</protein>
<evidence type="ECO:0000313" key="2">
    <source>
        <dbReference type="Proteomes" id="UP000051952"/>
    </source>
</evidence>
<dbReference type="Proteomes" id="UP000051952">
    <property type="component" value="Unassembled WGS sequence"/>
</dbReference>
<evidence type="ECO:0000313" key="1">
    <source>
        <dbReference type="EMBL" id="CUG90097.1"/>
    </source>
</evidence>
<proteinExistence type="predicted"/>
<keyword evidence="2" id="KW-1185">Reference proteome</keyword>
<organism evidence="1 2">
    <name type="scientific">Bodo saltans</name>
    <name type="common">Flagellated protozoan</name>
    <dbReference type="NCBI Taxonomy" id="75058"/>
    <lineage>
        <taxon>Eukaryota</taxon>
        <taxon>Discoba</taxon>
        <taxon>Euglenozoa</taxon>
        <taxon>Kinetoplastea</taxon>
        <taxon>Metakinetoplastina</taxon>
        <taxon>Eubodonida</taxon>
        <taxon>Bodonidae</taxon>
        <taxon>Bodo</taxon>
    </lineage>
</organism>